<evidence type="ECO:0000256" key="3">
    <source>
        <dbReference type="ARBA" id="ARBA00023004"/>
    </source>
</evidence>
<keyword evidence="8" id="KW-1185">Reference proteome</keyword>
<dbReference type="OrthoDB" id="9811395at2"/>
<dbReference type="GO" id="GO:0046872">
    <property type="term" value="F:metal ion binding"/>
    <property type="evidence" value="ECO:0007669"/>
    <property type="project" value="UniProtKB-KW"/>
</dbReference>
<feature type="domain" description="Cytochrome c" evidence="6">
    <location>
        <begin position="25"/>
        <end position="113"/>
    </location>
</feature>
<evidence type="ECO:0000256" key="4">
    <source>
        <dbReference type="PROSITE-ProRule" id="PRU00433"/>
    </source>
</evidence>
<accession>A0A5C7ANH1</accession>
<evidence type="ECO:0000256" key="5">
    <source>
        <dbReference type="SAM" id="SignalP"/>
    </source>
</evidence>
<dbReference type="Pfam" id="PF00034">
    <property type="entry name" value="Cytochrom_C"/>
    <property type="match status" value="1"/>
</dbReference>
<dbReference type="Gene3D" id="1.10.760.10">
    <property type="entry name" value="Cytochrome c-like domain"/>
    <property type="match status" value="1"/>
</dbReference>
<keyword evidence="3 4" id="KW-0408">Iron</keyword>
<evidence type="ECO:0000256" key="2">
    <source>
        <dbReference type="ARBA" id="ARBA00022723"/>
    </source>
</evidence>
<feature type="chain" id="PRO_5023105911" evidence="5">
    <location>
        <begin position="20"/>
        <end position="133"/>
    </location>
</feature>
<dbReference type="GO" id="GO:0020037">
    <property type="term" value="F:heme binding"/>
    <property type="evidence" value="ECO:0007669"/>
    <property type="project" value="InterPro"/>
</dbReference>
<keyword evidence="1 4" id="KW-0349">Heme</keyword>
<dbReference type="PROSITE" id="PS51007">
    <property type="entry name" value="CYTC"/>
    <property type="match status" value="1"/>
</dbReference>
<organism evidence="7 8">
    <name type="scientific">Seonamhaeicola algicola</name>
    <dbReference type="NCBI Taxonomy" id="1719036"/>
    <lineage>
        <taxon>Bacteria</taxon>
        <taxon>Pseudomonadati</taxon>
        <taxon>Bacteroidota</taxon>
        <taxon>Flavobacteriia</taxon>
        <taxon>Flavobacteriales</taxon>
        <taxon>Flavobacteriaceae</taxon>
    </lineage>
</organism>
<feature type="signal peptide" evidence="5">
    <location>
        <begin position="1"/>
        <end position="19"/>
    </location>
</feature>
<dbReference type="Proteomes" id="UP000321790">
    <property type="component" value="Unassembled WGS sequence"/>
</dbReference>
<keyword evidence="5" id="KW-0732">Signal</keyword>
<dbReference type="SUPFAM" id="SSF46626">
    <property type="entry name" value="Cytochrome c"/>
    <property type="match status" value="1"/>
</dbReference>
<reference evidence="8" key="1">
    <citation type="submission" date="2019-08" db="EMBL/GenBank/DDBJ databases">
        <title>Seonamhaeicola sediminis sp. nov., isolated from marine sediment.</title>
        <authorList>
            <person name="Cao W.R."/>
        </authorList>
    </citation>
    <scope>NUCLEOTIDE SEQUENCE [LARGE SCALE GENOMIC DNA]</scope>
    <source>
        <strain evidence="8">Gy8</strain>
    </source>
</reference>
<dbReference type="PANTHER" id="PTHR35008:SF4">
    <property type="entry name" value="BLL4482 PROTEIN"/>
    <property type="match status" value="1"/>
</dbReference>
<dbReference type="AlphaFoldDB" id="A0A5C7ANH1"/>
<gene>
    <name evidence="7" type="ORF">FUA26_10625</name>
</gene>
<evidence type="ECO:0000259" key="6">
    <source>
        <dbReference type="PROSITE" id="PS51007"/>
    </source>
</evidence>
<dbReference type="InterPro" id="IPR036909">
    <property type="entry name" value="Cyt_c-like_dom_sf"/>
</dbReference>
<evidence type="ECO:0000256" key="1">
    <source>
        <dbReference type="ARBA" id="ARBA00022617"/>
    </source>
</evidence>
<evidence type="ECO:0000313" key="7">
    <source>
        <dbReference type="EMBL" id="TXE10188.1"/>
    </source>
</evidence>
<comment type="caution">
    <text evidence="7">The sequence shown here is derived from an EMBL/GenBank/DDBJ whole genome shotgun (WGS) entry which is preliminary data.</text>
</comment>
<protein>
    <submittedName>
        <fullName evidence="7">Cytochrome c</fullName>
    </submittedName>
</protein>
<dbReference type="InterPro" id="IPR051459">
    <property type="entry name" value="Cytochrome_c-type_DH"/>
</dbReference>
<dbReference type="InterPro" id="IPR009056">
    <property type="entry name" value="Cyt_c-like_dom"/>
</dbReference>
<dbReference type="EMBL" id="VOSC01000025">
    <property type="protein sequence ID" value="TXE10188.1"/>
    <property type="molecule type" value="Genomic_DNA"/>
</dbReference>
<sequence length="133" mass="14908">MKNYYLLAVACLSFTFAQAQNNLKQSIENGKEIYNDFCITCHMAKGEGVKDTYPPLAKSDYLMNNRKAGIRAIKFGISGEIIVNGKTYNNTMATIGLSDDEIADVMNYITNTWGNKNDKIFTKTEVENTQNVN</sequence>
<proteinExistence type="predicted"/>
<dbReference type="PANTHER" id="PTHR35008">
    <property type="entry name" value="BLL4482 PROTEIN-RELATED"/>
    <property type="match status" value="1"/>
</dbReference>
<dbReference type="GO" id="GO:0009055">
    <property type="term" value="F:electron transfer activity"/>
    <property type="evidence" value="ECO:0007669"/>
    <property type="project" value="InterPro"/>
</dbReference>
<evidence type="ECO:0000313" key="8">
    <source>
        <dbReference type="Proteomes" id="UP000321790"/>
    </source>
</evidence>
<name>A0A5C7ANH1_9FLAO</name>
<keyword evidence="2 4" id="KW-0479">Metal-binding</keyword>